<dbReference type="GO" id="GO:0016020">
    <property type="term" value="C:membrane"/>
    <property type="evidence" value="ECO:0007669"/>
    <property type="project" value="UniProtKB-SubCell"/>
</dbReference>
<comment type="subcellular location">
    <subcellularLocation>
        <location evidence="1">Membrane</location>
        <topology evidence="1">Lipid-anchor</topology>
    </subcellularLocation>
</comment>
<evidence type="ECO:0000256" key="6">
    <source>
        <dbReference type="PIRNR" id="PIRNR002854"/>
    </source>
</evidence>
<keyword evidence="2" id="KW-0732">Signal</keyword>
<evidence type="ECO:0000256" key="4">
    <source>
        <dbReference type="ARBA" id="ARBA00023139"/>
    </source>
</evidence>
<sequence>MKKVGFLLSLVVAFIALLVIGPGGAHSKNSLTIGASNIPHAQILNHIKPELEKEGIHLNVRVFQDYILPNKALASGELDANYFQTIPFLNQWNRQNHGDLVNVGAVHLEPMGIYSKKVKRLQDLKPNSTILVSNNAPDYGRILELFQQAGLIKIKKGVSIEQANFSDIVSNPRHLVFKNSYEPKLLPEIYENGEGDAVAINANYAVQSGLNPKKQAIALQKSSPNSPYNNIVAVRKEDRNKPQIKKLMKVLESKPVQKWIYDHYKGGVLPAHKY</sequence>
<evidence type="ECO:0000256" key="3">
    <source>
        <dbReference type="ARBA" id="ARBA00023136"/>
    </source>
</evidence>
<keyword evidence="3" id="KW-0472">Membrane</keyword>
<accession>A0A976RS50</accession>
<keyword evidence="5 6" id="KW-0449">Lipoprotein</keyword>
<dbReference type="PANTHER" id="PTHR30429">
    <property type="entry name" value="D-METHIONINE-BINDING LIPOPROTEIN METQ"/>
    <property type="match status" value="1"/>
</dbReference>
<dbReference type="AlphaFoldDB" id="A0A976RS50"/>
<organism evidence="7 8">
    <name type="scientific">Nicoliella spurrieriana</name>
    <dbReference type="NCBI Taxonomy" id="2925830"/>
    <lineage>
        <taxon>Bacteria</taxon>
        <taxon>Bacillati</taxon>
        <taxon>Bacillota</taxon>
        <taxon>Bacilli</taxon>
        <taxon>Lactobacillales</taxon>
        <taxon>Lactobacillaceae</taxon>
        <taxon>Nicoliella</taxon>
    </lineage>
</organism>
<dbReference type="EMBL" id="CP093361">
    <property type="protein sequence ID" value="UQS86827.1"/>
    <property type="molecule type" value="Genomic_DNA"/>
</dbReference>
<dbReference type="Pfam" id="PF03180">
    <property type="entry name" value="Lipoprotein_9"/>
    <property type="match status" value="1"/>
</dbReference>
<dbReference type="KEGG" id="lbe:MOO44_08150"/>
<name>A0A976RS50_9LACO</name>
<evidence type="ECO:0000313" key="8">
    <source>
        <dbReference type="Proteomes" id="UP000831181"/>
    </source>
</evidence>
<evidence type="ECO:0000256" key="1">
    <source>
        <dbReference type="ARBA" id="ARBA00004635"/>
    </source>
</evidence>
<keyword evidence="8" id="KW-1185">Reference proteome</keyword>
<dbReference type="Proteomes" id="UP000831181">
    <property type="component" value="Chromosome"/>
</dbReference>
<evidence type="ECO:0000256" key="2">
    <source>
        <dbReference type="ARBA" id="ARBA00022729"/>
    </source>
</evidence>
<gene>
    <name evidence="7" type="ORF">MOO44_08150</name>
</gene>
<reference evidence="7" key="1">
    <citation type="journal article" date="2022" name="Int. J. Syst. Evol. Microbiol.">
        <title>Apilactobacillus apisilvae sp. nov., Nicolia spurrieriana gen. nov. sp. nov., Bombilactobacillus folatiphilus sp. nov. and Bombilactobacillus thymidiniphilus sp. nov., four new lactic acid bacterial isolates from stingless bees Tetragonula carbonaria and Austroplebeia australis.</title>
        <authorList>
            <person name="Oliphant S.A."/>
            <person name="Watson-Haigh N.S."/>
            <person name="Sumby K.M."/>
            <person name="Gardner J."/>
            <person name="Groom S."/>
            <person name="Jiranek V."/>
        </authorList>
    </citation>
    <scope>NUCLEOTIDE SEQUENCE</scope>
    <source>
        <strain evidence="7">SGEP1_A5</strain>
    </source>
</reference>
<keyword evidence="4" id="KW-0564">Palmitate</keyword>
<evidence type="ECO:0000256" key="5">
    <source>
        <dbReference type="ARBA" id="ARBA00023288"/>
    </source>
</evidence>
<evidence type="ECO:0000313" key="7">
    <source>
        <dbReference type="EMBL" id="UQS86827.1"/>
    </source>
</evidence>
<dbReference type="PIRSF" id="PIRSF002854">
    <property type="entry name" value="MetQ"/>
    <property type="match status" value="1"/>
</dbReference>
<dbReference type="RefSeq" id="WP_260116630.1">
    <property type="nucleotide sequence ID" value="NZ_CP093361.1"/>
</dbReference>
<comment type="similarity">
    <text evidence="6">Belongs to the nlpA lipoprotein family.</text>
</comment>
<dbReference type="InterPro" id="IPR004872">
    <property type="entry name" value="Lipoprotein_NlpA"/>
</dbReference>
<dbReference type="PANTHER" id="PTHR30429:SF0">
    <property type="entry name" value="METHIONINE-BINDING LIPOPROTEIN METQ"/>
    <property type="match status" value="1"/>
</dbReference>
<dbReference type="Gene3D" id="3.40.190.10">
    <property type="entry name" value="Periplasmic binding protein-like II"/>
    <property type="match status" value="2"/>
</dbReference>
<protein>
    <recommendedName>
        <fullName evidence="6">Lipoprotein</fullName>
    </recommendedName>
</protein>
<proteinExistence type="inferred from homology"/>
<dbReference type="SUPFAM" id="SSF53850">
    <property type="entry name" value="Periplasmic binding protein-like II"/>
    <property type="match status" value="1"/>
</dbReference>